<accession>A0A081CQ58</accession>
<dbReference type="AlphaFoldDB" id="A0A081CQ58"/>
<dbReference type="InterPro" id="IPR029058">
    <property type="entry name" value="AB_hydrolase_fold"/>
</dbReference>
<dbReference type="SUPFAM" id="SSF53474">
    <property type="entry name" value="alpha/beta-Hydrolases"/>
    <property type="match status" value="1"/>
</dbReference>
<comment type="caution">
    <text evidence="2">The sequence shown here is derived from an EMBL/GenBank/DDBJ whole genome shotgun (WGS) entry which is preliminary data.</text>
</comment>
<dbReference type="InterPro" id="IPR022742">
    <property type="entry name" value="Hydrolase_4"/>
</dbReference>
<dbReference type="EMBL" id="BBJU01000002">
    <property type="protein sequence ID" value="GAK68804.1"/>
    <property type="molecule type" value="Genomic_DNA"/>
</dbReference>
<feature type="domain" description="Serine aminopeptidase S33" evidence="1">
    <location>
        <begin position="65"/>
        <end position="317"/>
    </location>
</feature>
<proteinExistence type="predicted"/>
<evidence type="ECO:0000313" key="2">
    <source>
        <dbReference type="EMBL" id="GAK68804.1"/>
    </source>
</evidence>
<dbReference type="Proteomes" id="UP000028701">
    <property type="component" value="Unassembled WGS sequence"/>
</dbReference>
<protein>
    <submittedName>
        <fullName evidence="2">Lysophospholipase L2</fullName>
    </submittedName>
</protein>
<name>A0A081CQ58_9HYPH</name>
<dbReference type="Gene3D" id="3.40.50.1820">
    <property type="entry name" value="alpha/beta hydrolase"/>
    <property type="match status" value="1"/>
</dbReference>
<organism evidence="2 3">
    <name type="scientific">Agrobacterium rubi TR3 = NBRC 13261</name>
    <dbReference type="NCBI Taxonomy" id="1368415"/>
    <lineage>
        <taxon>Bacteria</taxon>
        <taxon>Pseudomonadati</taxon>
        <taxon>Pseudomonadota</taxon>
        <taxon>Alphaproteobacteria</taxon>
        <taxon>Hyphomicrobiales</taxon>
        <taxon>Rhizobiaceae</taxon>
        <taxon>Rhizobium/Agrobacterium group</taxon>
        <taxon>Agrobacterium</taxon>
    </lineage>
</organism>
<dbReference type="InterPro" id="IPR051044">
    <property type="entry name" value="MAG_DAG_Lipase"/>
</dbReference>
<evidence type="ECO:0000313" key="3">
    <source>
        <dbReference type="Proteomes" id="UP000028701"/>
    </source>
</evidence>
<gene>
    <name evidence="2" type="primary">pldB</name>
    <name evidence="2" type="ORF">RRU01S_02_01320</name>
</gene>
<evidence type="ECO:0000259" key="1">
    <source>
        <dbReference type="Pfam" id="PF12146"/>
    </source>
</evidence>
<dbReference type="Pfam" id="PF12146">
    <property type="entry name" value="Hydrolase_4"/>
    <property type="match status" value="1"/>
</dbReference>
<dbReference type="PANTHER" id="PTHR11614">
    <property type="entry name" value="PHOSPHOLIPASE-RELATED"/>
    <property type="match status" value="1"/>
</dbReference>
<dbReference type="eggNOG" id="COG2267">
    <property type="taxonomic scope" value="Bacteria"/>
</dbReference>
<reference evidence="2 3" key="1">
    <citation type="submission" date="2014-08" db="EMBL/GenBank/DDBJ databases">
        <title>Whole genome shotgun sequence of Rhizobium rubi NBRC 13261.</title>
        <authorList>
            <person name="Katano-Makiyama Y."/>
            <person name="Hosoyama A."/>
            <person name="Hashimoto M."/>
            <person name="Hosoyama Y."/>
            <person name="Noguchi M."/>
            <person name="Tsuchikane K."/>
            <person name="Uohara A."/>
            <person name="Ohji S."/>
            <person name="Ichikawa N."/>
            <person name="Kimura A."/>
            <person name="Yamazoe A."/>
            <person name="Fujita N."/>
        </authorList>
    </citation>
    <scope>NUCLEOTIDE SEQUENCE [LARGE SCALE GENOMIC DNA]</scope>
    <source>
        <strain evidence="2 3">NBRC 13261</strain>
    </source>
</reference>
<sequence length="335" mass="37467">MHRRATYPVAKHLVSAKSETPSMTEAILHATKGNPVPENHIAGYFTGHKNKKLRYAIFRSSQSVARGTIVLLHGRNECIEKYFETINDLTEKGFWVATFDTRGQGGSERLLKKAHAGHVRRFSDYQKDISLFLEQVVLPDTRLPFFMIAHSTGGLAALSMGPALSNRIERMALSAPFISLSGQSLPAWFIRLVATSLSLIGLGGVQLGKDQRERSFEDNPLTSDPVRFARNAQIGIEHPELFVGAPTARWLFEVLKTMPWVTRQDHLTKITVPTLLLAPMRDTISPYAGQEELSRNFRAAQLIPVTGARHELFLERDVYRSQAMAAIDAFFAPEE</sequence>